<keyword evidence="3" id="KW-1003">Cell membrane</keyword>
<feature type="transmembrane region" description="Helical" evidence="7">
    <location>
        <begin position="22"/>
        <end position="41"/>
    </location>
</feature>
<dbReference type="InterPro" id="IPR036259">
    <property type="entry name" value="MFS_trans_sf"/>
</dbReference>
<feature type="transmembrane region" description="Helical" evidence="7">
    <location>
        <begin position="319"/>
        <end position="337"/>
    </location>
</feature>
<dbReference type="InterPro" id="IPR020846">
    <property type="entry name" value="MFS_dom"/>
</dbReference>
<feature type="transmembrane region" description="Helical" evidence="7">
    <location>
        <begin position="343"/>
        <end position="366"/>
    </location>
</feature>
<dbReference type="Proteomes" id="UP000183995">
    <property type="component" value="Unassembled WGS sequence"/>
</dbReference>
<feature type="domain" description="Major facilitator superfamily (MFS) profile" evidence="8">
    <location>
        <begin position="27"/>
        <end position="438"/>
    </location>
</feature>
<gene>
    <name evidence="9" type="ORF">SAMN02745823_03791</name>
</gene>
<evidence type="ECO:0000256" key="1">
    <source>
        <dbReference type="ARBA" id="ARBA00004651"/>
    </source>
</evidence>
<keyword evidence="5 7" id="KW-1133">Transmembrane helix</keyword>
<feature type="transmembrane region" description="Helical" evidence="7">
    <location>
        <begin position="253"/>
        <end position="274"/>
    </location>
</feature>
<dbReference type="InterPro" id="IPR011701">
    <property type="entry name" value="MFS"/>
</dbReference>
<sequence length="460" mass="50410">MAPETQNNNVQKKRGLLPKAPGLSWLALIALWLVFAVNANCTELMNRIMPAVVSEFNISANLSGLLVSLVMFSGGLLSMFGSVWSDRIGQGWKRKKSNIIVAVGYVLFTFLVGLPFLSVSVVPFFIFAFLRQSIRGVGESIEVSSVAEWWPAERRGFALGAHHTAYPWGSLLGGFLVAAIMAASGNDWRVCFLVIPAFALPVWIFYWLFAKEKRFKKYENDALRMGLTPTIQSSDIGTGEKGSLKECFKNPNIVVGAFCALFGIASLTAINFWMSPYLAFVAHYDFSQAAAYSVIFSITGGIGQIVWSTLSDKFGRKRILLIGFAWLAAAFFMMQFVGISFAWLIGVQLFAGCCTNAIFPVLYSLVSESGRKTNIATGLSLTVFFSGFGGFSAYLIGVFINLGGGWDVKSGYIVALYFIVALMLIAFLIVLLFSHESNGKRRGRDWALVSYEACGIEKAS</sequence>
<dbReference type="RefSeq" id="WP_084726627.1">
    <property type="nucleotide sequence ID" value="NZ_FQXV01000022.1"/>
</dbReference>
<dbReference type="Gene3D" id="1.20.1250.20">
    <property type="entry name" value="MFS general substrate transporter like domains"/>
    <property type="match status" value="2"/>
</dbReference>
<evidence type="ECO:0000313" key="10">
    <source>
        <dbReference type="Proteomes" id="UP000183995"/>
    </source>
</evidence>
<feature type="transmembrane region" description="Helical" evidence="7">
    <location>
        <begin position="105"/>
        <end position="130"/>
    </location>
</feature>
<keyword evidence="4 7" id="KW-0812">Transmembrane</keyword>
<evidence type="ECO:0000256" key="2">
    <source>
        <dbReference type="ARBA" id="ARBA00022448"/>
    </source>
</evidence>
<dbReference type="OrthoDB" id="9787026at2"/>
<organism evidence="9 10">
    <name type="scientific">Sporobacter termitidis DSM 10068</name>
    <dbReference type="NCBI Taxonomy" id="1123282"/>
    <lineage>
        <taxon>Bacteria</taxon>
        <taxon>Bacillati</taxon>
        <taxon>Bacillota</taxon>
        <taxon>Clostridia</taxon>
        <taxon>Eubacteriales</taxon>
        <taxon>Oscillospiraceae</taxon>
        <taxon>Sporobacter</taxon>
    </lineage>
</organism>
<feature type="transmembrane region" description="Helical" evidence="7">
    <location>
        <begin position="286"/>
        <end position="307"/>
    </location>
</feature>
<reference evidence="9 10" key="1">
    <citation type="submission" date="2016-11" db="EMBL/GenBank/DDBJ databases">
        <authorList>
            <person name="Jaros S."/>
            <person name="Januszkiewicz K."/>
            <person name="Wedrychowicz H."/>
        </authorList>
    </citation>
    <scope>NUCLEOTIDE SEQUENCE [LARGE SCALE GENOMIC DNA]</scope>
    <source>
        <strain evidence="9 10">DSM 10068</strain>
    </source>
</reference>
<dbReference type="PROSITE" id="PS50850">
    <property type="entry name" value="MFS"/>
    <property type="match status" value="1"/>
</dbReference>
<dbReference type="PANTHER" id="PTHR43124:SF3">
    <property type="entry name" value="CHLORAMPHENICOL EFFLUX PUMP RV0191"/>
    <property type="match status" value="1"/>
</dbReference>
<dbReference type="EMBL" id="FQXV01000022">
    <property type="protein sequence ID" value="SHI23954.1"/>
    <property type="molecule type" value="Genomic_DNA"/>
</dbReference>
<dbReference type="InterPro" id="IPR050189">
    <property type="entry name" value="MFS_Efflux_Transporters"/>
</dbReference>
<evidence type="ECO:0000259" key="8">
    <source>
        <dbReference type="PROSITE" id="PS50850"/>
    </source>
</evidence>
<accession>A0A1M5ZIK0</accession>
<keyword evidence="2" id="KW-0813">Transport</keyword>
<feature type="transmembrane region" description="Helical" evidence="7">
    <location>
        <begin position="412"/>
        <end position="434"/>
    </location>
</feature>
<feature type="transmembrane region" description="Helical" evidence="7">
    <location>
        <begin position="62"/>
        <end position="85"/>
    </location>
</feature>
<evidence type="ECO:0000256" key="3">
    <source>
        <dbReference type="ARBA" id="ARBA00022475"/>
    </source>
</evidence>
<keyword evidence="10" id="KW-1185">Reference proteome</keyword>
<dbReference type="PANTHER" id="PTHR43124">
    <property type="entry name" value="PURINE EFFLUX PUMP PBUE"/>
    <property type="match status" value="1"/>
</dbReference>
<dbReference type="SUPFAM" id="SSF103473">
    <property type="entry name" value="MFS general substrate transporter"/>
    <property type="match status" value="1"/>
</dbReference>
<evidence type="ECO:0000256" key="7">
    <source>
        <dbReference type="SAM" id="Phobius"/>
    </source>
</evidence>
<name>A0A1M5ZIK0_9FIRM</name>
<dbReference type="Pfam" id="PF07690">
    <property type="entry name" value="MFS_1"/>
    <property type="match status" value="1"/>
</dbReference>
<evidence type="ECO:0000313" key="9">
    <source>
        <dbReference type="EMBL" id="SHI23954.1"/>
    </source>
</evidence>
<evidence type="ECO:0000256" key="4">
    <source>
        <dbReference type="ARBA" id="ARBA00022692"/>
    </source>
</evidence>
<feature type="transmembrane region" description="Helical" evidence="7">
    <location>
        <begin position="190"/>
        <end position="209"/>
    </location>
</feature>
<dbReference type="GO" id="GO:0022857">
    <property type="term" value="F:transmembrane transporter activity"/>
    <property type="evidence" value="ECO:0007669"/>
    <property type="project" value="InterPro"/>
</dbReference>
<feature type="transmembrane region" description="Helical" evidence="7">
    <location>
        <begin position="378"/>
        <end position="400"/>
    </location>
</feature>
<dbReference type="STRING" id="1123282.SAMN02745823_03791"/>
<keyword evidence="6 7" id="KW-0472">Membrane</keyword>
<dbReference type="GO" id="GO:0005886">
    <property type="term" value="C:plasma membrane"/>
    <property type="evidence" value="ECO:0007669"/>
    <property type="project" value="UniProtKB-SubCell"/>
</dbReference>
<proteinExistence type="predicted"/>
<comment type="subcellular location">
    <subcellularLocation>
        <location evidence="1">Cell membrane</location>
        <topology evidence="1">Multi-pass membrane protein</topology>
    </subcellularLocation>
</comment>
<dbReference type="AlphaFoldDB" id="A0A1M5ZIK0"/>
<protein>
    <submittedName>
        <fullName evidence="9">Sugar phosphate permease</fullName>
    </submittedName>
</protein>
<dbReference type="CDD" id="cd06174">
    <property type="entry name" value="MFS"/>
    <property type="match status" value="1"/>
</dbReference>
<evidence type="ECO:0000256" key="6">
    <source>
        <dbReference type="ARBA" id="ARBA00023136"/>
    </source>
</evidence>
<evidence type="ECO:0000256" key="5">
    <source>
        <dbReference type="ARBA" id="ARBA00022989"/>
    </source>
</evidence>
<feature type="transmembrane region" description="Helical" evidence="7">
    <location>
        <begin position="165"/>
        <end position="184"/>
    </location>
</feature>